<reference evidence="1 2" key="1">
    <citation type="submission" date="2020-08" db="EMBL/GenBank/DDBJ databases">
        <title>Genomic Encyclopedia of Type Strains, Phase IV (KMG-V): Genome sequencing to study the core and pangenomes of soil and plant-associated prokaryotes.</title>
        <authorList>
            <person name="Whitman W."/>
        </authorList>
    </citation>
    <scope>NUCLEOTIDE SEQUENCE [LARGE SCALE GENOMIC DNA]</scope>
    <source>
        <strain evidence="1 2">M8UP14</strain>
    </source>
</reference>
<evidence type="ECO:0000313" key="1">
    <source>
        <dbReference type="EMBL" id="MBB5061393.1"/>
    </source>
</evidence>
<dbReference type="InterPro" id="IPR017801">
    <property type="entry name" value="DUF3738"/>
</dbReference>
<organism evidence="1 2">
    <name type="scientific">Granulicella aggregans</name>
    <dbReference type="NCBI Taxonomy" id="474949"/>
    <lineage>
        <taxon>Bacteria</taxon>
        <taxon>Pseudomonadati</taxon>
        <taxon>Acidobacteriota</taxon>
        <taxon>Terriglobia</taxon>
        <taxon>Terriglobales</taxon>
        <taxon>Acidobacteriaceae</taxon>
        <taxon>Granulicella</taxon>
    </lineage>
</organism>
<gene>
    <name evidence="1" type="ORF">HDF16_006129</name>
</gene>
<dbReference type="RefSeq" id="WP_184224266.1">
    <property type="nucleotide sequence ID" value="NZ_JACHIP010000040.1"/>
</dbReference>
<proteinExistence type="predicted"/>
<dbReference type="EMBL" id="JACHIP010000040">
    <property type="protein sequence ID" value="MBB5061393.1"/>
    <property type="molecule type" value="Genomic_DNA"/>
</dbReference>
<dbReference type="Proteomes" id="UP000540989">
    <property type="component" value="Unassembled WGS sequence"/>
</dbReference>
<keyword evidence="2" id="KW-1185">Reference proteome</keyword>
<accession>A0A7W7ZKG9</accession>
<protein>
    <submittedName>
        <fullName evidence="1">Uncharacterized protein (TIGR03435 family)</fullName>
    </submittedName>
</protein>
<comment type="caution">
    <text evidence="1">The sequence shown here is derived from an EMBL/GenBank/DDBJ whole genome shotgun (WGS) entry which is preliminary data.</text>
</comment>
<name>A0A7W7ZKG9_9BACT</name>
<dbReference type="Pfam" id="PF12543">
    <property type="entry name" value="DUF3738"/>
    <property type="match status" value="1"/>
</dbReference>
<sequence>MKLSLIGDVLRAGALVTAFGLGLAVAPAQTDVVPLWQKAAGGHSDFDVASVRLDKGEFRPPTFALSADDWFREPNGRFFADFTIETYLEFAYKLWLTDEERHAMLAALPGWVNSDRFAIEATAPLHATKDQYRLMMQALLAERFGVKLHVEQREMPVLAMTLIKPGKTGPKLIPHDKGVACEAAASPEVYPPFCYGFSARPKGKGTEFGSRNSPMDLIGKFLGSVAGGAGEISRPVVDQTGLIGRWDYTLEVAQPFGQGLSDANAENQGPTVIESMQEQLGIRLKSSRALIPVLIVDQVKRPTEN</sequence>
<dbReference type="AlphaFoldDB" id="A0A7W7ZKG9"/>
<dbReference type="NCBIfam" id="TIGR03435">
    <property type="entry name" value="Soli_TIGR03435"/>
    <property type="match status" value="1"/>
</dbReference>
<evidence type="ECO:0000313" key="2">
    <source>
        <dbReference type="Proteomes" id="UP000540989"/>
    </source>
</evidence>